<dbReference type="InterPro" id="IPR033913">
    <property type="entry name" value="MTH1175_dom"/>
</dbReference>
<dbReference type="OrthoDB" id="9807451at2"/>
<evidence type="ECO:0000259" key="1">
    <source>
        <dbReference type="Pfam" id="PF02579"/>
    </source>
</evidence>
<dbReference type="PANTHER" id="PTHR33937">
    <property type="entry name" value="IRON-MOLYBDENUM PROTEIN-RELATED-RELATED"/>
    <property type="match status" value="1"/>
</dbReference>
<sequence length="121" mass="13185">MKIIIPVNEDKGTVCVSFGRTPLFLMVDLETKEREFIVNPAADAAGGAGTKAAQLIVDKKADAVLTPRCGQNAAIVLDAAEIKIYKTTSEDVEKEIEKFNQGKLEILSEIHEGFHNHGFSK</sequence>
<dbReference type="EMBL" id="SNXO01000018">
    <property type="protein sequence ID" value="TDP55954.1"/>
    <property type="molecule type" value="Genomic_DNA"/>
</dbReference>
<proteinExistence type="predicted"/>
<dbReference type="Pfam" id="PF02579">
    <property type="entry name" value="Nitro_FeMo-Co"/>
    <property type="match status" value="1"/>
</dbReference>
<gene>
    <name evidence="2" type="ORF">EV211_1188</name>
</gene>
<dbReference type="AlphaFoldDB" id="A0A4R6Q193"/>
<name>A0A4R6Q193_9FIRM</name>
<dbReference type="Gene3D" id="3.30.420.130">
    <property type="entry name" value="Dinitrogenase iron-molybdenum cofactor biosynthesis domain"/>
    <property type="match status" value="1"/>
</dbReference>
<keyword evidence="3" id="KW-1185">Reference proteome</keyword>
<feature type="domain" description="Dinitrogenase iron-molybdenum cofactor biosynthesis" evidence="1">
    <location>
        <begin position="11"/>
        <end position="100"/>
    </location>
</feature>
<dbReference type="Proteomes" id="UP000295500">
    <property type="component" value="Unassembled WGS sequence"/>
</dbReference>
<organism evidence="2 3">
    <name type="scientific">Aminicella lysinilytica</name>
    <dbReference type="NCBI Taxonomy" id="433323"/>
    <lineage>
        <taxon>Bacteria</taxon>
        <taxon>Bacillati</taxon>
        <taxon>Bacillota</taxon>
        <taxon>Clostridia</taxon>
        <taxon>Peptostreptococcales</taxon>
        <taxon>Anaerovoracaceae</taxon>
        <taxon>Aminicella</taxon>
    </lineage>
</organism>
<evidence type="ECO:0000313" key="2">
    <source>
        <dbReference type="EMBL" id="TDP55954.1"/>
    </source>
</evidence>
<dbReference type="SUPFAM" id="SSF53146">
    <property type="entry name" value="Nitrogenase accessory factor-like"/>
    <property type="match status" value="1"/>
</dbReference>
<protein>
    <submittedName>
        <fullName evidence="2">Putative Fe-Mo cluster-binding NifX family protein</fullName>
    </submittedName>
</protein>
<dbReference type="InterPro" id="IPR003731">
    <property type="entry name" value="Di-Nase_FeMo-co_biosynth"/>
</dbReference>
<reference evidence="2 3" key="1">
    <citation type="submission" date="2019-03" db="EMBL/GenBank/DDBJ databases">
        <title>Genomic Encyclopedia of Type Strains, Phase IV (KMG-IV): sequencing the most valuable type-strain genomes for metagenomic binning, comparative biology and taxonomic classification.</title>
        <authorList>
            <person name="Goeker M."/>
        </authorList>
    </citation>
    <scope>NUCLEOTIDE SEQUENCE [LARGE SCALE GENOMIC DNA]</scope>
    <source>
        <strain evidence="2 3">DSM 28287</strain>
    </source>
</reference>
<comment type="caution">
    <text evidence="2">The sequence shown here is derived from an EMBL/GenBank/DDBJ whole genome shotgun (WGS) entry which is preliminary data.</text>
</comment>
<dbReference type="InterPro" id="IPR051840">
    <property type="entry name" value="NifX/NifY_domain"/>
</dbReference>
<dbReference type="RefSeq" id="WP_133528477.1">
    <property type="nucleotide sequence ID" value="NZ_SNXO01000018.1"/>
</dbReference>
<accession>A0A4R6Q193</accession>
<dbReference type="CDD" id="cd00851">
    <property type="entry name" value="MTH1175"/>
    <property type="match status" value="1"/>
</dbReference>
<dbReference type="InterPro" id="IPR036105">
    <property type="entry name" value="DiNase_FeMo-co_biosyn_sf"/>
</dbReference>
<evidence type="ECO:0000313" key="3">
    <source>
        <dbReference type="Proteomes" id="UP000295500"/>
    </source>
</evidence>
<dbReference type="PANTHER" id="PTHR33937:SF2">
    <property type="entry name" value="DINITROGENASE IRON-MOLYBDENUM COFACTOR BIOSYNTHESIS DOMAIN-CONTAINING PROTEIN"/>
    <property type="match status" value="1"/>
</dbReference>